<dbReference type="EMBL" id="QGNZ01000004">
    <property type="protein sequence ID" value="PWS26595.1"/>
    <property type="molecule type" value="Genomic_DNA"/>
</dbReference>
<comment type="caution">
    <text evidence="1">The sequence shown here is derived from an EMBL/GenBank/DDBJ whole genome shotgun (WGS) entry which is preliminary data.</text>
</comment>
<protein>
    <submittedName>
        <fullName evidence="1">Uncharacterized protein</fullName>
    </submittedName>
</protein>
<evidence type="ECO:0000313" key="2">
    <source>
        <dbReference type="Proteomes" id="UP000245379"/>
    </source>
</evidence>
<keyword evidence="2" id="KW-1185">Reference proteome</keyword>
<dbReference type="Proteomes" id="UP000245379">
    <property type="component" value="Unassembled WGS sequence"/>
</dbReference>
<dbReference type="AlphaFoldDB" id="A0A317EJT3"/>
<reference evidence="1 2" key="1">
    <citation type="submission" date="2018-05" db="EMBL/GenBank/DDBJ databases">
        <title>Pedobacter paludis sp. nov., isolated from wetland soil.</title>
        <authorList>
            <person name="Zhang Y."/>
            <person name="Wang G."/>
        </authorList>
    </citation>
    <scope>NUCLEOTIDE SEQUENCE [LARGE SCALE GENOMIC DNA]</scope>
    <source>
        <strain evidence="1 2">KCTC22721</strain>
    </source>
</reference>
<evidence type="ECO:0000313" key="1">
    <source>
        <dbReference type="EMBL" id="PWS26595.1"/>
    </source>
</evidence>
<accession>A0A317EJT3</accession>
<sequence length="66" mass="7334">MLAYVGFRWRIGASINGLKAQKINALLGGERCKNHVLWRTKVIRFINAKLVGDASIDDSTVCLSMI</sequence>
<proteinExistence type="predicted"/>
<gene>
    <name evidence="1" type="ORF">DHW03_17675</name>
</gene>
<organism evidence="1 2">
    <name type="scientific">Pedobacter yonginense</name>
    <dbReference type="NCBI Taxonomy" id="651869"/>
    <lineage>
        <taxon>Bacteria</taxon>
        <taxon>Pseudomonadati</taxon>
        <taxon>Bacteroidota</taxon>
        <taxon>Sphingobacteriia</taxon>
        <taxon>Sphingobacteriales</taxon>
        <taxon>Sphingobacteriaceae</taxon>
        <taxon>Pedobacter</taxon>
    </lineage>
</organism>
<name>A0A317EJT3_9SPHI</name>